<accession>A0A0E9X4V3</accession>
<evidence type="ECO:0000313" key="1">
    <source>
        <dbReference type="EMBL" id="JAH97732.1"/>
    </source>
</evidence>
<reference evidence="1" key="1">
    <citation type="submission" date="2014-11" db="EMBL/GenBank/DDBJ databases">
        <authorList>
            <person name="Amaro Gonzalez C."/>
        </authorList>
    </citation>
    <scope>NUCLEOTIDE SEQUENCE</scope>
</reference>
<proteinExistence type="predicted"/>
<reference evidence="1" key="2">
    <citation type="journal article" date="2015" name="Fish Shellfish Immunol.">
        <title>Early steps in the European eel (Anguilla anguilla)-Vibrio vulnificus interaction in the gills: Role of the RtxA13 toxin.</title>
        <authorList>
            <person name="Callol A."/>
            <person name="Pajuelo D."/>
            <person name="Ebbesson L."/>
            <person name="Teles M."/>
            <person name="MacKenzie S."/>
            <person name="Amaro C."/>
        </authorList>
    </citation>
    <scope>NUCLEOTIDE SEQUENCE</scope>
</reference>
<sequence length="59" mass="6771">MYKTPLQIISVKYIEIKATATRLQTNRKIFWNLSKTQMGKSNILEVLKLLVPTLPLAVL</sequence>
<dbReference type="AlphaFoldDB" id="A0A0E9X4V3"/>
<name>A0A0E9X4V3_ANGAN</name>
<dbReference type="EMBL" id="GBXM01010845">
    <property type="protein sequence ID" value="JAH97732.1"/>
    <property type="molecule type" value="Transcribed_RNA"/>
</dbReference>
<organism evidence="1">
    <name type="scientific">Anguilla anguilla</name>
    <name type="common">European freshwater eel</name>
    <name type="synonym">Muraena anguilla</name>
    <dbReference type="NCBI Taxonomy" id="7936"/>
    <lineage>
        <taxon>Eukaryota</taxon>
        <taxon>Metazoa</taxon>
        <taxon>Chordata</taxon>
        <taxon>Craniata</taxon>
        <taxon>Vertebrata</taxon>
        <taxon>Euteleostomi</taxon>
        <taxon>Actinopterygii</taxon>
        <taxon>Neopterygii</taxon>
        <taxon>Teleostei</taxon>
        <taxon>Anguilliformes</taxon>
        <taxon>Anguillidae</taxon>
        <taxon>Anguilla</taxon>
    </lineage>
</organism>
<protein>
    <submittedName>
        <fullName evidence="1">Uncharacterized protein</fullName>
    </submittedName>
</protein>